<dbReference type="SUPFAM" id="SSF56322">
    <property type="entry name" value="ADC synthase"/>
    <property type="match status" value="1"/>
</dbReference>
<protein>
    <submittedName>
        <fullName evidence="4">Anthranilate synthase component 1</fullName>
        <ecNumber evidence="4">4.1.3.27</ecNumber>
    </submittedName>
</protein>
<reference evidence="4" key="1">
    <citation type="submission" date="2023-07" db="EMBL/GenBank/DDBJ databases">
        <title>Black Yeasts Isolated from many extreme environments.</title>
        <authorList>
            <person name="Coleine C."/>
            <person name="Stajich J.E."/>
            <person name="Selbmann L."/>
        </authorList>
    </citation>
    <scope>NUCLEOTIDE SEQUENCE</scope>
    <source>
        <strain evidence="4">CCFEE 5485</strain>
    </source>
</reference>
<dbReference type="InterPro" id="IPR015890">
    <property type="entry name" value="Chorismate_C"/>
</dbReference>
<feature type="domain" description="Anthranilate synthase component I N-terminal" evidence="3">
    <location>
        <begin position="42"/>
        <end position="174"/>
    </location>
</feature>
<accession>A0AAE0WP06</accession>
<keyword evidence="4" id="KW-0456">Lyase</keyword>
<organism evidence="4 5">
    <name type="scientific">Recurvomyces mirabilis</name>
    <dbReference type="NCBI Taxonomy" id="574656"/>
    <lineage>
        <taxon>Eukaryota</taxon>
        <taxon>Fungi</taxon>
        <taxon>Dikarya</taxon>
        <taxon>Ascomycota</taxon>
        <taxon>Pezizomycotina</taxon>
        <taxon>Dothideomycetes</taxon>
        <taxon>Dothideomycetidae</taxon>
        <taxon>Mycosphaerellales</taxon>
        <taxon>Teratosphaeriaceae</taxon>
        <taxon>Recurvomyces</taxon>
    </lineage>
</organism>
<dbReference type="Pfam" id="PF04715">
    <property type="entry name" value="Anth_synt_I_N"/>
    <property type="match status" value="1"/>
</dbReference>
<evidence type="ECO:0000313" key="5">
    <source>
        <dbReference type="Proteomes" id="UP001274830"/>
    </source>
</evidence>
<dbReference type="GO" id="GO:0000162">
    <property type="term" value="P:L-tryptophan biosynthetic process"/>
    <property type="evidence" value="ECO:0007669"/>
    <property type="project" value="TreeGrafter"/>
</dbReference>
<dbReference type="Proteomes" id="UP001274830">
    <property type="component" value="Unassembled WGS sequence"/>
</dbReference>
<feature type="compositionally biased region" description="Basic and acidic residues" evidence="1">
    <location>
        <begin position="535"/>
        <end position="556"/>
    </location>
</feature>
<keyword evidence="5" id="KW-1185">Reference proteome</keyword>
<dbReference type="PRINTS" id="PR00095">
    <property type="entry name" value="ANTSNTHASEI"/>
</dbReference>
<proteinExistence type="predicted"/>
<feature type="domain" description="Chorismate-utilising enzyme C-terminal" evidence="2">
    <location>
        <begin position="238"/>
        <end position="451"/>
    </location>
</feature>
<dbReference type="Gene3D" id="3.60.120.10">
    <property type="entry name" value="Anthranilate synthase"/>
    <property type="match status" value="1"/>
</dbReference>
<feature type="region of interest" description="Disordered" evidence="1">
    <location>
        <begin position="535"/>
        <end position="560"/>
    </location>
</feature>
<dbReference type="PANTHER" id="PTHR11236:SF9">
    <property type="entry name" value="ANTHRANILATE SYNTHASE COMPONENT 1"/>
    <property type="match status" value="1"/>
</dbReference>
<dbReference type="Pfam" id="PF00425">
    <property type="entry name" value="Chorismate_bind"/>
    <property type="match status" value="2"/>
</dbReference>
<dbReference type="AlphaFoldDB" id="A0AAE0WP06"/>
<name>A0AAE0WP06_9PEZI</name>
<dbReference type="InterPro" id="IPR006805">
    <property type="entry name" value="Anth_synth_I_N"/>
</dbReference>
<dbReference type="GeneID" id="89960510"/>
<gene>
    <name evidence="4" type="primary">TRP2</name>
    <name evidence="4" type="ORF">LTR78_005132</name>
</gene>
<comment type="caution">
    <text evidence="4">The sequence shown here is derived from an EMBL/GenBank/DDBJ whole genome shotgun (WGS) entry which is preliminary data.</text>
</comment>
<dbReference type="GO" id="GO:0004049">
    <property type="term" value="F:anthranilate synthase activity"/>
    <property type="evidence" value="ECO:0007669"/>
    <property type="project" value="UniProtKB-EC"/>
</dbReference>
<evidence type="ECO:0000256" key="1">
    <source>
        <dbReference type="SAM" id="MobiDB-lite"/>
    </source>
</evidence>
<evidence type="ECO:0000259" key="3">
    <source>
        <dbReference type="Pfam" id="PF04715"/>
    </source>
</evidence>
<evidence type="ECO:0000259" key="2">
    <source>
        <dbReference type="Pfam" id="PF00425"/>
    </source>
</evidence>
<dbReference type="InterPro" id="IPR019999">
    <property type="entry name" value="Anth_synth_I-like"/>
</dbReference>
<dbReference type="InterPro" id="IPR005801">
    <property type="entry name" value="ADC_synthase"/>
</dbReference>
<dbReference type="PANTHER" id="PTHR11236">
    <property type="entry name" value="AMINOBENZOATE/ANTHRANILATE SYNTHASE"/>
    <property type="match status" value="1"/>
</dbReference>
<dbReference type="RefSeq" id="XP_064696186.1">
    <property type="nucleotide sequence ID" value="XM_064835977.1"/>
</dbReference>
<dbReference type="EC" id="4.1.3.27" evidence="4"/>
<evidence type="ECO:0000313" key="4">
    <source>
        <dbReference type="EMBL" id="KAK3675198.1"/>
    </source>
</evidence>
<dbReference type="EMBL" id="JAUTXT010000016">
    <property type="protein sequence ID" value="KAK3675198.1"/>
    <property type="molecule type" value="Genomic_DNA"/>
</dbReference>
<feature type="domain" description="Chorismate-utilising enzyme C-terminal" evidence="2">
    <location>
        <begin position="471"/>
        <end position="517"/>
    </location>
</feature>
<sequence length="577" mass="62980">MPANLTVQPSFEDVTSIVEAGRKLSNAPNLIPVTASISSEFLTPSSIYLKIAAHSTSNLSFLFESAATTETIGRYSFVGADPRETLTSGPSHGFEGDPLPRLDEQLSKYRVAEIPSLRLPPMTGGAIGYVGYDCVMYFEPKTKRPMKDVLEVPESLFMLYDTIVAVDHFFQKVMVITYLHVPGKDEDAGKDALAQAYEACRKTIANILKILKQTDVPLPPQGSVNLDQQYTSNIGRPGYEAHVTKLKQHIVAGDIIQAVPSQRIARPTDLHPFNIYRHLRTVNPSPYLFYLDCAGFQIVGASPELLVKAEPTPGGKTRIINHPIAGTVKRGATPAQDAELAATLRASLKDRAEHVMLVDLARNDVNRVCDPLTTKVEKLMVVQRFSHVQHLVSEVSGMLREGKTRFDAFRSIFPAGTVSGAPKVRAMELIAELEEEKRGVYAGAVGYFGFNTVNVHETTSSSDHTEMVRGVETEGAMDTCIALRTMLVKQGVAYLQAGGGIVFDSDEGEEYEETMNKAAANMRCIEQAEQLHWEEQREEGRLDDGGVVDGEGKEKGTGQVAVEGKGVVGKGKVRVGD</sequence>